<dbReference type="SUPFAM" id="SSF55681">
    <property type="entry name" value="Class II aaRS and biotin synthetases"/>
    <property type="match status" value="1"/>
</dbReference>
<dbReference type="GO" id="GO:0005524">
    <property type="term" value="F:ATP binding"/>
    <property type="evidence" value="ECO:0007669"/>
    <property type="project" value="UniProtKB-KW"/>
</dbReference>
<dbReference type="NCBIfam" id="NF006206">
    <property type="entry name" value="PRK08330.1"/>
    <property type="match status" value="1"/>
</dbReference>
<dbReference type="InterPro" id="IPR008988">
    <property type="entry name" value="Transcriptional_repressor_C"/>
</dbReference>
<reference evidence="6" key="1">
    <citation type="submission" date="2015-02" db="EMBL/GenBank/DDBJ databases">
        <title>Pyrococcus kukulkanii sp. nov., a novel hyperthermophilic archaeon isolated from a deep-sea hydrothermal vent at the Guaymas Basin.</title>
        <authorList>
            <person name="Oger P.M."/>
            <person name="Callac N."/>
            <person name="Jebbar M."/>
            <person name="Godfroy A."/>
        </authorList>
    </citation>
    <scope>NUCLEOTIDE SEQUENCE [LARGE SCALE GENOMIC DNA]</scope>
    <source>
        <strain evidence="6">NCB100</strain>
    </source>
</reference>
<dbReference type="AlphaFoldDB" id="A0A127BAB2"/>
<reference evidence="5 6" key="2">
    <citation type="journal article" date="2016" name="Int. J. Syst. Evol. Microbiol.">
        <title>Pyrococcus kukulkanii sp. nov., a hyperthermophilic, piezophilic archaeon isolated from a deep-sea hydrothermal vent.</title>
        <authorList>
            <person name="Callac N."/>
            <person name="Oger P."/>
            <person name="Lesongeur F."/>
            <person name="Rattray J.E."/>
            <person name="Vannier P."/>
            <person name="Michoud G."/>
            <person name="Beauverger M."/>
            <person name="Gayet N."/>
            <person name="Rouxel O."/>
            <person name="Jebbar M."/>
            <person name="Godfroy A."/>
        </authorList>
    </citation>
    <scope>NUCLEOTIDE SEQUENCE [LARGE SCALE GENOMIC DNA]</scope>
    <source>
        <strain evidence="5 6">NCB100</strain>
    </source>
</reference>
<evidence type="ECO:0000313" key="6">
    <source>
        <dbReference type="Proteomes" id="UP000070587"/>
    </source>
</evidence>
<keyword evidence="1 5" id="KW-0436">Ligase</keyword>
<dbReference type="KEGG" id="pyc:TQ32_06570"/>
<keyword evidence="3" id="KW-0067">ATP-binding</keyword>
<dbReference type="InterPro" id="IPR004143">
    <property type="entry name" value="BPL_LPL_catalytic"/>
</dbReference>
<dbReference type="NCBIfam" id="TIGR00121">
    <property type="entry name" value="birA_ligase"/>
    <property type="match status" value="1"/>
</dbReference>
<dbReference type="EC" id="6.3.4.15" evidence="5"/>
<dbReference type="OrthoDB" id="46252at2157"/>
<dbReference type="Proteomes" id="UP000070587">
    <property type="component" value="Chromosome"/>
</dbReference>
<dbReference type="Pfam" id="PF02237">
    <property type="entry name" value="BPL_C"/>
    <property type="match status" value="1"/>
</dbReference>
<dbReference type="Gene3D" id="2.30.30.100">
    <property type="match status" value="1"/>
</dbReference>
<proteinExistence type="predicted"/>
<dbReference type="GO" id="GO:0004077">
    <property type="term" value="F:biotin--[biotin carboxyl-carrier protein] ligase activity"/>
    <property type="evidence" value="ECO:0007669"/>
    <property type="project" value="UniProtKB-EC"/>
</dbReference>
<evidence type="ECO:0000313" key="5">
    <source>
        <dbReference type="EMBL" id="AMM54177.1"/>
    </source>
</evidence>
<dbReference type="EMBL" id="CP010835">
    <property type="protein sequence ID" value="AMM54177.1"/>
    <property type="molecule type" value="Genomic_DNA"/>
</dbReference>
<dbReference type="GO" id="GO:0005737">
    <property type="term" value="C:cytoplasm"/>
    <property type="evidence" value="ECO:0007669"/>
    <property type="project" value="TreeGrafter"/>
</dbReference>
<feature type="domain" description="BPL/LPL catalytic" evidence="4">
    <location>
        <begin position="1"/>
        <end position="175"/>
    </location>
</feature>
<protein>
    <submittedName>
        <fullName evidence="5">Biotin--protein ligase</fullName>
        <ecNumber evidence="5">6.3.4.15</ecNumber>
    </submittedName>
</protein>
<evidence type="ECO:0000256" key="2">
    <source>
        <dbReference type="ARBA" id="ARBA00022741"/>
    </source>
</evidence>
<gene>
    <name evidence="5" type="ORF">TQ32_06570</name>
</gene>
<dbReference type="PANTHER" id="PTHR12835:SF5">
    <property type="entry name" value="BIOTIN--PROTEIN LIGASE"/>
    <property type="match status" value="1"/>
</dbReference>
<evidence type="ECO:0000256" key="3">
    <source>
        <dbReference type="ARBA" id="ARBA00022840"/>
    </source>
</evidence>
<evidence type="ECO:0000259" key="4">
    <source>
        <dbReference type="PROSITE" id="PS51733"/>
    </source>
</evidence>
<dbReference type="InterPro" id="IPR004408">
    <property type="entry name" value="Biotin_CoA_COase_ligase"/>
</dbReference>
<dbReference type="SUPFAM" id="SSF50037">
    <property type="entry name" value="C-terminal domain of transcriptional repressors"/>
    <property type="match status" value="1"/>
</dbReference>
<evidence type="ECO:0000256" key="1">
    <source>
        <dbReference type="ARBA" id="ARBA00022598"/>
    </source>
</evidence>
<dbReference type="GeneID" id="28491484"/>
<accession>A0A127BAB2</accession>
<sequence>MLSLKTSIIGKKVIYYQEISSTNDVAKSLDVEEGTVIVADRQTKGRGRLNRKWISPEGGLWLSVVLKPKVAPQDIPKIVFLGAIGVVRTLEELSIPGRIKWPNDVLVNFRKISGILTEKVGEKVILGIGINVNNNTPENGIAVKNVLGKEVSLVHVFKILLENLDELYEIYLKSPGTIVELARELMILNVPVKVLGNGEVVGIAEDIDEDGRLVLRLGNGEIRKIIYGDVSLRFL</sequence>
<dbReference type="Gene3D" id="3.30.930.10">
    <property type="entry name" value="Bira Bifunctional Protein, Domain 2"/>
    <property type="match status" value="1"/>
</dbReference>
<dbReference type="Pfam" id="PF03099">
    <property type="entry name" value="BPL_LplA_LipB"/>
    <property type="match status" value="1"/>
</dbReference>
<dbReference type="PANTHER" id="PTHR12835">
    <property type="entry name" value="BIOTIN PROTEIN LIGASE"/>
    <property type="match status" value="1"/>
</dbReference>
<dbReference type="CDD" id="cd16442">
    <property type="entry name" value="BPL"/>
    <property type="match status" value="1"/>
</dbReference>
<dbReference type="InterPro" id="IPR003142">
    <property type="entry name" value="BPL_C"/>
</dbReference>
<dbReference type="STRING" id="1609559.TQ32_06570"/>
<dbReference type="RefSeq" id="WP_068322550.1">
    <property type="nucleotide sequence ID" value="NZ_CP010835.1"/>
</dbReference>
<dbReference type="InterPro" id="IPR045864">
    <property type="entry name" value="aa-tRNA-synth_II/BPL/LPL"/>
</dbReference>
<keyword evidence="2" id="KW-0547">Nucleotide-binding</keyword>
<name>A0A127BAB2_9EURY</name>
<organism evidence="5 6">
    <name type="scientific">Pyrococcus kukulkanii</name>
    <dbReference type="NCBI Taxonomy" id="1609559"/>
    <lineage>
        <taxon>Archaea</taxon>
        <taxon>Methanobacteriati</taxon>
        <taxon>Methanobacteriota</taxon>
        <taxon>Thermococci</taxon>
        <taxon>Thermococcales</taxon>
        <taxon>Thermococcaceae</taxon>
        <taxon>Pyrococcus</taxon>
    </lineage>
</organism>
<dbReference type="PROSITE" id="PS51733">
    <property type="entry name" value="BPL_LPL_CATALYTIC"/>
    <property type="match status" value="1"/>
</dbReference>
<dbReference type="PATRIC" id="fig|1609559.3.peg.1379"/>